<evidence type="ECO:0000259" key="1">
    <source>
        <dbReference type="Pfam" id="PF19328"/>
    </source>
</evidence>
<dbReference type="EMBL" id="JBHSFA010000001">
    <property type="protein sequence ID" value="MFC4540516.1"/>
    <property type="molecule type" value="Genomic_DNA"/>
</dbReference>
<dbReference type="Proteomes" id="UP001595898">
    <property type="component" value="Unassembled WGS sequence"/>
</dbReference>
<protein>
    <recommendedName>
        <fullName evidence="1">2,4-diaminopentanoate dehydrogenase C-terminal domain-containing protein</fullName>
    </recommendedName>
</protein>
<comment type="caution">
    <text evidence="2">The sequence shown here is derived from an EMBL/GenBank/DDBJ whole genome shotgun (WGS) entry which is preliminary data.</text>
</comment>
<dbReference type="AlphaFoldDB" id="A0ABD5PIW6"/>
<gene>
    <name evidence="2" type="ORF">ACFO5R_01080</name>
</gene>
<name>A0ABD5PIW6_9EURY</name>
<accession>A0ABD5PIW6</accession>
<sequence>MASGANVVSTTEELTYPHWSNPGVAKELDAAARENGVTCLGAGINPGFVMDAFPVVCSTPMAEVESVHVKRIQDASVRRGPLQEKVGAGIDVETFKTEIATGAGHVGSTESVAMLADALGWELDSIDEEIEPVIADEHIETDHVVAEEGDVAGVRQIAYGQVDDEDVVTLDLQMYVGADEPRDVVDFEGDPDVTITVDGGFHGDVSTSAVVTNVAPRVHEADAGLATMADVAMPSFVRN</sequence>
<evidence type="ECO:0000313" key="3">
    <source>
        <dbReference type="Proteomes" id="UP001595898"/>
    </source>
</evidence>
<feature type="domain" description="2,4-diaminopentanoate dehydrogenase C-terminal" evidence="1">
    <location>
        <begin position="48"/>
        <end position="235"/>
    </location>
</feature>
<keyword evidence="3" id="KW-1185">Reference proteome</keyword>
<reference evidence="2 3" key="1">
    <citation type="journal article" date="2019" name="Int. J. Syst. Evol. Microbiol.">
        <title>The Global Catalogue of Microorganisms (GCM) 10K type strain sequencing project: providing services to taxonomists for standard genome sequencing and annotation.</title>
        <authorList>
            <consortium name="The Broad Institute Genomics Platform"/>
            <consortium name="The Broad Institute Genome Sequencing Center for Infectious Disease"/>
            <person name="Wu L."/>
            <person name="Ma J."/>
        </authorList>
    </citation>
    <scope>NUCLEOTIDE SEQUENCE [LARGE SCALE GENOMIC DNA]</scope>
    <source>
        <strain evidence="2 3">WLHS5</strain>
    </source>
</reference>
<evidence type="ECO:0000313" key="2">
    <source>
        <dbReference type="EMBL" id="MFC4540516.1"/>
    </source>
</evidence>
<dbReference type="RefSeq" id="WP_250142559.1">
    <property type="nucleotide sequence ID" value="NZ_JALIQP010000007.1"/>
</dbReference>
<organism evidence="2 3">
    <name type="scientific">Halosolutus amylolyticus</name>
    <dbReference type="NCBI Taxonomy" id="2932267"/>
    <lineage>
        <taxon>Archaea</taxon>
        <taxon>Methanobacteriati</taxon>
        <taxon>Methanobacteriota</taxon>
        <taxon>Stenosarchaea group</taxon>
        <taxon>Halobacteria</taxon>
        <taxon>Halobacteriales</taxon>
        <taxon>Natrialbaceae</taxon>
        <taxon>Halosolutus</taxon>
    </lineage>
</organism>
<dbReference type="InterPro" id="IPR045760">
    <property type="entry name" value="DAP_DH_C"/>
</dbReference>
<dbReference type="Pfam" id="PF19328">
    <property type="entry name" value="DAP_DH_C"/>
    <property type="match status" value="1"/>
</dbReference>
<proteinExistence type="predicted"/>